<protein>
    <submittedName>
        <fullName evidence="1">12070_t:CDS:1</fullName>
    </submittedName>
</protein>
<comment type="caution">
    <text evidence="1">The sequence shown here is derived from an EMBL/GenBank/DDBJ whole genome shotgun (WGS) entry which is preliminary data.</text>
</comment>
<evidence type="ECO:0000313" key="2">
    <source>
        <dbReference type="Proteomes" id="UP000789366"/>
    </source>
</evidence>
<dbReference type="Proteomes" id="UP000789366">
    <property type="component" value="Unassembled WGS sequence"/>
</dbReference>
<evidence type="ECO:0000313" key="1">
    <source>
        <dbReference type="EMBL" id="CAG8776927.1"/>
    </source>
</evidence>
<reference evidence="1" key="1">
    <citation type="submission" date="2021-06" db="EMBL/GenBank/DDBJ databases">
        <authorList>
            <person name="Kallberg Y."/>
            <person name="Tangrot J."/>
            <person name="Rosling A."/>
        </authorList>
    </citation>
    <scope>NUCLEOTIDE SEQUENCE</scope>
    <source>
        <strain evidence="1">28 12/20/2015</strain>
    </source>
</reference>
<organism evidence="1 2">
    <name type="scientific">Cetraspora pellucida</name>
    <dbReference type="NCBI Taxonomy" id="1433469"/>
    <lineage>
        <taxon>Eukaryota</taxon>
        <taxon>Fungi</taxon>
        <taxon>Fungi incertae sedis</taxon>
        <taxon>Mucoromycota</taxon>
        <taxon>Glomeromycotina</taxon>
        <taxon>Glomeromycetes</taxon>
        <taxon>Diversisporales</taxon>
        <taxon>Gigasporaceae</taxon>
        <taxon>Cetraspora</taxon>
    </lineage>
</organism>
<accession>A0ACA9R4X0</accession>
<dbReference type="EMBL" id="CAJVPW010057689">
    <property type="protein sequence ID" value="CAG8776927.1"/>
    <property type="molecule type" value="Genomic_DNA"/>
</dbReference>
<gene>
    <name evidence="1" type="ORF">SPELUC_LOCUS16132</name>
</gene>
<name>A0ACA9R4X0_9GLOM</name>
<feature type="non-terminal residue" evidence="1">
    <location>
        <position position="1"/>
    </location>
</feature>
<sequence>EIKTRLESFTKEQINWAQRKAEIAAEQMATFQAAVGLRKELSVLLTEAEAENDYEKLIGTENKREKLEVYQQQFEKFRNDFVNKVKNSTRAEIWQKKNEGYSPPNFYGKSANASLPELERKAQQEVWTNEELTALEKEIAEFPPYIEKQPEPKYYRGFQVNYQNQEAINQRLERAKEGAKKNAADYQAAIKDIDTILDKNVELDYRITAFLIE</sequence>
<feature type="non-terminal residue" evidence="1">
    <location>
        <position position="213"/>
    </location>
</feature>
<proteinExistence type="predicted"/>
<keyword evidence="2" id="KW-1185">Reference proteome</keyword>